<evidence type="ECO:0000313" key="1">
    <source>
        <dbReference type="EMBL" id="MDN5114350.1"/>
    </source>
</evidence>
<dbReference type="Gene3D" id="3.90.550.10">
    <property type="entry name" value="Spore Coat Polysaccharide Biosynthesis Protein SpsA, Chain A"/>
    <property type="match status" value="1"/>
</dbReference>
<accession>A0AAW7Q5E7</accession>
<dbReference type="CDD" id="cd02513">
    <property type="entry name" value="CMP-NeuAc_Synthase"/>
    <property type="match status" value="1"/>
</dbReference>
<evidence type="ECO:0000313" key="2">
    <source>
        <dbReference type="Proteomes" id="UP001170713"/>
    </source>
</evidence>
<dbReference type="EMBL" id="JAQJJC010000008">
    <property type="protein sequence ID" value="MDN5114350.1"/>
    <property type="molecule type" value="Genomic_DNA"/>
</dbReference>
<reference evidence="1" key="2">
    <citation type="submission" date="2023-01" db="EMBL/GenBank/DDBJ databases">
        <authorList>
            <person name="Uljanovas D."/>
        </authorList>
    </citation>
    <scope>NUCLEOTIDE SEQUENCE</scope>
    <source>
        <strain evidence="1">W48</strain>
    </source>
</reference>
<dbReference type="PANTHER" id="PTHR21485:SF6">
    <property type="entry name" value="N-ACYLNEURAMINATE CYTIDYLYLTRANSFERASE-RELATED"/>
    <property type="match status" value="1"/>
</dbReference>
<sequence>MTKKILAIIPARGGSKGLPRKNIIDLAGKPLIAWTIEASLGSKYITKTIVSSDSDEILEVARRYGSVILKRPDEFATDTSSSEVVVKHAIESIEEKFDYVVLLQPTSPLRDTVDIDDAFEKLFSLDATALISVCKYDNKILKAFKENELGYIEGVSNNKYPFMRRQDLPKTYMSNGAIYIIKVDDFFKNNSFFTDKTISFIMDEVKSMDIDVRDDLKKVERFIVGH</sequence>
<dbReference type="Pfam" id="PF02348">
    <property type="entry name" value="CTP_transf_3"/>
    <property type="match status" value="1"/>
</dbReference>
<dbReference type="GO" id="GO:0008781">
    <property type="term" value="F:N-acylneuraminate cytidylyltransferase activity"/>
    <property type="evidence" value="ECO:0007669"/>
    <property type="project" value="TreeGrafter"/>
</dbReference>
<dbReference type="Proteomes" id="UP001170713">
    <property type="component" value="Unassembled WGS sequence"/>
</dbReference>
<gene>
    <name evidence="1" type="ORF">PJV88_06810</name>
</gene>
<organism evidence="1 2">
    <name type="scientific">Aliarcobacter butzleri</name>
    <dbReference type="NCBI Taxonomy" id="28197"/>
    <lineage>
        <taxon>Bacteria</taxon>
        <taxon>Pseudomonadati</taxon>
        <taxon>Campylobacterota</taxon>
        <taxon>Epsilonproteobacteria</taxon>
        <taxon>Campylobacterales</taxon>
        <taxon>Arcobacteraceae</taxon>
        <taxon>Aliarcobacter</taxon>
    </lineage>
</organism>
<dbReference type="RefSeq" id="WP_301342931.1">
    <property type="nucleotide sequence ID" value="NZ_JAQJJC010000008.1"/>
</dbReference>
<keyword evidence="1" id="KW-0548">Nucleotidyltransferase</keyword>
<dbReference type="InterPro" id="IPR003329">
    <property type="entry name" value="Cytidylyl_trans"/>
</dbReference>
<dbReference type="InterPro" id="IPR050793">
    <property type="entry name" value="CMP-NeuNAc_synthase"/>
</dbReference>
<name>A0AAW7Q5E7_9BACT</name>
<dbReference type="SUPFAM" id="SSF53448">
    <property type="entry name" value="Nucleotide-diphospho-sugar transferases"/>
    <property type="match status" value="1"/>
</dbReference>
<protein>
    <submittedName>
        <fullName evidence="1">Acylneuraminate cytidylyltransferase family protein</fullName>
    </submittedName>
</protein>
<proteinExistence type="predicted"/>
<dbReference type="AlphaFoldDB" id="A0AAW7Q5E7"/>
<dbReference type="PANTHER" id="PTHR21485">
    <property type="entry name" value="HAD SUPERFAMILY MEMBERS CMAS AND KDSC"/>
    <property type="match status" value="1"/>
</dbReference>
<keyword evidence="1" id="KW-0808">Transferase</keyword>
<comment type="caution">
    <text evidence="1">The sequence shown here is derived from an EMBL/GenBank/DDBJ whole genome shotgun (WGS) entry which is preliminary data.</text>
</comment>
<dbReference type="InterPro" id="IPR029044">
    <property type="entry name" value="Nucleotide-diphossugar_trans"/>
</dbReference>
<reference evidence="1" key="1">
    <citation type="journal article" date="2023" name="Microorganisms">
        <title>Genomic Characterization of Arcobacter butzleri Strains Isolated from Various Sources in Lithuania.</title>
        <authorList>
            <person name="Uljanovas D."/>
            <person name="Golz G."/>
            <person name="Fleischmann S."/>
            <person name="Kudirkiene E."/>
            <person name="Kasetiene N."/>
            <person name="Grineviciene A."/>
            <person name="Tamuleviciene E."/>
            <person name="Aksomaitiene J."/>
            <person name="Alter T."/>
            <person name="Malakauskas M."/>
        </authorList>
    </citation>
    <scope>NUCLEOTIDE SEQUENCE</scope>
    <source>
        <strain evidence="1">W48</strain>
    </source>
</reference>